<evidence type="ECO:0000256" key="1">
    <source>
        <dbReference type="SAM" id="MobiDB-lite"/>
    </source>
</evidence>
<proteinExistence type="predicted"/>
<name>A0A1G4K421_9SACH</name>
<gene>
    <name evidence="2" type="ORF">LADA_0H13300G</name>
</gene>
<dbReference type="InterPro" id="IPR013887">
    <property type="entry name" value="UPF0592"/>
</dbReference>
<evidence type="ECO:0000313" key="2">
    <source>
        <dbReference type="EMBL" id="SCU98481.1"/>
    </source>
</evidence>
<feature type="region of interest" description="Disordered" evidence="1">
    <location>
        <begin position="686"/>
        <end position="725"/>
    </location>
</feature>
<protein>
    <submittedName>
        <fullName evidence="2">LADA_0H13300g1_1</fullName>
    </submittedName>
</protein>
<accession>A0A1G4K421</accession>
<evidence type="ECO:0000313" key="3">
    <source>
        <dbReference type="Proteomes" id="UP000190274"/>
    </source>
</evidence>
<dbReference type="OrthoDB" id="296767at2759"/>
<keyword evidence="3" id="KW-1185">Reference proteome</keyword>
<dbReference type="EMBL" id="LT598461">
    <property type="protein sequence ID" value="SCU98481.1"/>
    <property type="molecule type" value="Genomic_DNA"/>
</dbReference>
<dbReference type="Pfam" id="PF08578">
    <property type="entry name" value="DUF1765"/>
    <property type="match status" value="1"/>
</dbReference>
<reference evidence="2 3" key="1">
    <citation type="submission" date="2016-03" db="EMBL/GenBank/DDBJ databases">
        <authorList>
            <person name="Devillers H."/>
        </authorList>
    </citation>
    <scope>NUCLEOTIDE SEQUENCE [LARGE SCALE GENOMIC DNA]</scope>
    <source>
        <strain evidence="2">CBS 10888</strain>
    </source>
</reference>
<sequence length="1029" mass="116577">MESCKSKTESRLLQSLNQFIGILAHLEDSSQTSTSASSKLAANYLRLNLLSQLRHFHSVADGVKKLDSKERDILVQWWITLLNFLNSDCRGQELDSGHPLISTDVCSVALECVSRILTLTGLAATSKRELEIVAYHTLLTVHYVTNRLIFNTKRRKVMVTSKQLAPAFVKQQLNHLTQYNTLLNSFMGKLMAYAFFYLEASFYYDYLVLDFLEPGVYPAARSFTAFPWKTKDYKPGFQKIHINPQEKIKEQDKKIFRIMISYLKNDAIFMGFYWHYWHIALTRLSAMNVRKTDPQSVPGCKLLIRYISKNLDTDISAFTRFLRSQESDSFLHTRPNGQTTSLTSEQLNNFVFVNFKTIKLWECLRALVGCLDPAIPELLCSLIRLHDDLHLKRLAKIPAHDYQLANLMYNRILQFILFQFETMNHYLMALDWRKWSDGLRRMLESLNVNCQSVALLSLFNIWDFLPMQHDLRAEMSTLLVVDMWNSLGKDTYFDVVRILFFKIVVFRLLNDSSWDNSMVKNQIADKLLGCYQQAVQLAEILPKQVQPNATKDSLIFHINKKLILSKVDPVNEDTLIRDYETSQKSTDKKHQILIPSVLAVTNVRPSFLISQGRYPFDILDEMVLKAARKAAQQRRENAVADAKFSRQFSKSRSTSISSKSTNESALEEDDETSVASALGSFLSKFGNSSSTTSKKAKASLSERLARGTYGKHRKASDSVFSTDTKQDSESVEIMSMYSSLSLTSSLSANRSCSSLELRTQQSNISSDSLAQRMLGVKEELSEAPSSPSQKKKKLLAPSELKFSKTVSDSTPIQWFFRLVTAPMSGSSSSAIAKVQEANDRWGIFSARTYDKPLPPTVANNLNTELDDTFDVSSVTAGMKDLDVSGKPMAESREQYENSISSNTSEVPYPDLGSLGLISSTLPTTNLDDRTITFDSIEERPIDSMDCLLRGTDSGVKLTKRTAGIMREETELSKLIKLLDVYNDTVAERTHFLNLMHDTRDKVILDSEISSFRGPQSSGKNLVNAQIEYL</sequence>
<dbReference type="Proteomes" id="UP000190274">
    <property type="component" value="Chromosome H"/>
</dbReference>
<dbReference type="AlphaFoldDB" id="A0A1G4K421"/>
<organism evidence="2 3">
    <name type="scientific">Lachancea dasiensis</name>
    <dbReference type="NCBI Taxonomy" id="1072105"/>
    <lineage>
        <taxon>Eukaryota</taxon>
        <taxon>Fungi</taxon>
        <taxon>Dikarya</taxon>
        <taxon>Ascomycota</taxon>
        <taxon>Saccharomycotina</taxon>
        <taxon>Saccharomycetes</taxon>
        <taxon>Saccharomycetales</taxon>
        <taxon>Saccharomycetaceae</taxon>
        <taxon>Lachancea</taxon>
    </lineage>
</organism>